<reference evidence="2 3" key="1">
    <citation type="submission" date="2011-02" db="EMBL/GenBank/DDBJ databases">
        <title>The Genome Sequence of Sphaeroforma arctica JP610.</title>
        <authorList>
            <consortium name="The Broad Institute Genome Sequencing Platform"/>
            <person name="Russ C."/>
            <person name="Cuomo C."/>
            <person name="Young S.K."/>
            <person name="Zeng Q."/>
            <person name="Gargeya S."/>
            <person name="Alvarado L."/>
            <person name="Berlin A."/>
            <person name="Chapman S.B."/>
            <person name="Chen Z."/>
            <person name="Freedman E."/>
            <person name="Gellesch M."/>
            <person name="Goldberg J."/>
            <person name="Griggs A."/>
            <person name="Gujja S."/>
            <person name="Heilman E."/>
            <person name="Heiman D."/>
            <person name="Howarth C."/>
            <person name="Mehta T."/>
            <person name="Neiman D."/>
            <person name="Pearson M."/>
            <person name="Roberts A."/>
            <person name="Saif S."/>
            <person name="Shea T."/>
            <person name="Shenoy N."/>
            <person name="Sisk P."/>
            <person name="Stolte C."/>
            <person name="Sykes S."/>
            <person name="White J."/>
            <person name="Yandava C."/>
            <person name="Burger G."/>
            <person name="Gray M.W."/>
            <person name="Holland P.W.H."/>
            <person name="King N."/>
            <person name="Lang F.B.F."/>
            <person name="Roger A.J."/>
            <person name="Ruiz-Trillo I."/>
            <person name="Haas B."/>
            <person name="Nusbaum C."/>
            <person name="Birren B."/>
        </authorList>
    </citation>
    <scope>NUCLEOTIDE SEQUENCE [LARGE SCALE GENOMIC DNA]</scope>
    <source>
        <strain evidence="2 3">JP610</strain>
    </source>
</reference>
<name>A0A0L0G2A6_9EUKA</name>
<keyword evidence="3" id="KW-1185">Reference proteome</keyword>
<feature type="compositionally biased region" description="Polar residues" evidence="1">
    <location>
        <begin position="40"/>
        <end position="58"/>
    </location>
</feature>
<feature type="compositionally biased region" description="Low complexity" evidence="1">
    <location>
        <begin position="21"/>
        <end position="34"/>
    </location>
</feature>
<gene>
    <name evidence="2" type="ORF">SARC_04762</name>
</gene>
<dbReference type="EMBL" id="KQ241876">
    <property type="protein sequence ID" value="KNC82969.1"/>
    <property type="molecule type" value="Genomic_DNA"/>
</dbReference>
<protein>
    <submittedName>
        <fullName evidence="2">Uncharacterized protein</fullName>
    </submittedName>
</protein>
<evidence type="ECO:0000256" key="1">
    <source>
        <dbReference type="SAM" id="MobiDB-lite"/>
    </source>
</evidence>
<evidence type="ECO:0000313" key="3">
    <source>
        <dbReference type="Proteomes" id="UP000054560"/>
    </source>
</evidence>
<dbReference type="AlphaFoldDB" id="A0A0L0G2A6"/>
<organism evidence="2 3">
    <name type="scientific">Sphaeroforma arctica JP610</name>
    <dbReference type="NCBI Taxonomy" id="667725"/>
    <lineage>
        <taxon>Eukaryota</taxon>
        <taxon>Ichthyosporea</taxon>
        <taxon>Ichthyophonida</taxon>
        <taxon>Sphaeroforma</taxon>
    </lineage>
</organism>
<evidence type="ECO:0000313" key="2">
    <source>
        <dbReference type="EMBL" id="KNC82969.1"/>
    </source>
</evidence>
<sequence>MTSALCQRTRAARRSLHTQVSSSRTQGRGNTSRTTRTRPETANTMPVAQASSRTSTPHNGDRAMQLDDESPPTRAPMDPAMSKYHIVLDKTIYDSSRHTSRHVVYADSG</sequence>
<dbReference type="GeneID" id="25905266"/>
<dbReference type="RefSeq" id="XP_014156871.1">
    <property type="nucleotide sequence ID" value="XM_014301396.1"/>
</dbReference>
<proteinExistence type="predicted"/>
<feature type="region of interest" description="Disordered" evidence="1">
    <location>
        <begin position="1"/>
        <end position="79"/>
    </location>
</feature>
<accession>A0A0L0G2A6</accession>
<dbReference type="Proteomes" id="UP000054560">
    <property type="component" value="Unassembled WGS sequence"/>
</dbReference>